<evidence type="ECO:0000313" key="1">
    <source>
        <dbReference type="EMBL" id="CAA2630903.1"/>
    </source>
</evidence>
<keyword evidence="2" id="KW-1185">Reference proteome</keyword>
<dbReference type="Proteomes" id="UP001189122">
    <property type="component" value="Unassembled WGS sequence"/>
</dbReference>
<gene>
    <name evidence="1" type="ORF">SI7747_13016549</name>
</gene>
<reference evidence="1 2" key="1">
    <citation type="submission" date="2019-12" db="EMBL/GenBank/DDBJ databases">
        <authorList>
            <person name="Scholz U."/>
            <person name="Mascher M."/>
            <person name="Fiebig A."/>
        </authorList>
    </citation>
    <scope>NUCLEOTIDE SEQUENCE</scope>
</reference>
<dbReference type="AlphaFoldDB" id="A0A7I8JJ09"/>
<dbReference type="EMBL" id="LR743600">
    <property type="protein sequence ID" value="CAA2630903.1"/>
    <property type="molecule type" value="Genomic_DNA"/>
</dbReference>
<sequence length="40" mass="4612">MSLCLNFLVVTPWFGNLIDMGLGVKKMFPWLIAAFYFSCH</sequence>
<name>A0A7I8JJ09_SPIIN</name>
<protein>
    <submittedName>
        <fullName evidence="1">Uncharacterized protein</fullName>
    </submittedName>
</protein>
<organism evidence="1">
    <name type="scientific">Spirodela intermedia</name>
    <name type="common">Intermediate duckweed</name>
    <dbReference type="NCBI Taxonomy" id="51605"/>
    <lineage>
        <taxon>Eukaryota</taxon>
        <taxon>Viridiplantae</taxon>
        <taxon>Streptophyta</taxon>
        <taxon>Embryophyta</taxon>
        <taxon>Tracheophyta</taxon>
        <taxon>Spermatophyta</taxon>
        <taxon>Magnoliopsida</taxon>
        <taxon>Liliopsida</taxon>
        <taxon>Araceae</taxon>
        <taxon>Lemnoideae</taxon>
        <taxon>Spirodela</taxon>
    </lineage>
</organism>
<accession>A0A7I8JJ09</accession>
<dbReference type="EMBL" id="CACRZD030000013">
    <property type="protein sequence ID" value="CAA6670146.1"/>
    <property type="molecule type" value="Genomic_DNA"/>
</dbReference>
<evidence type="ECO:0000313" key="2">
    <source>
        <dbReference type="Proteomes" id="UP001189122"/>
    </source>
</evidence>
<proteinExistence type="predicted"/>